<feature type="domain" description="IPO4/5-like TPR repeats" evidence="9">
    <location>
        <begin position="99"/>
        <end position="259"/>
    </location>
</feature>
<dbReference type="InterPro" id="IPR057672">
    <property type="entry name" value="TPR_IPO4/5"/>
</dbReference>
<dbReference type="InterPro" id="IPR041389">
    <property type="entry name" value="Importin_rep_6"/>
</dbReference>
<keyword evidence="5" id="KW-0677">Repeat</keyword>
<dbReference type="Gene3D" id="1.25.10.10">
    <property type="entry name" value="Leucine-rich Repeat Variant"/>
    <property type="match status" value="1"/>
</dbReference>
<dbReference type="SUPFAM" id="SSF48371">
    <property type="entry name" value="ARM repeat"/>
    <property type="match status" value="2"/>
</dbReference>
<accession>A0A914UJU1</accession>
<dbReference type="PANTHER" id="PTHR10527">
    <property type="entry name" value="IMPORTIN BETA"/>
    <property type="match status" value="1"/>
</dbReference>
<dbReference type="Pfam" id="PF18808">
    <property type="entry name" value="Importin_rep_4"/>
    <property type="match status" value="1"/>
</dbReference>
<dbReference type="GO" id="GO:0005634">
    <property type="term" value="C:nucleus"/>
    <property type="evidence" value="ECO:0007669"/>
    <property type="project" value="UniProtKB-SubCell"/>
</dbReference>
<dbReference type="InterPro" id="IPR011989">
    <property type="entry name" value="ARM-like"/>
</dbReference>
<dbReference type="PROSITE" id="PS50077">
    <property type="entry name" value="HEAT_REPEAT"/>
    <property type="match status" value="1"/>
</dbReference>
<dbReference type="GO" id="GO:0005737">
    <property type="term" value="C:cytoplasm"/>
    <property type="evidence" value="ECO:0007669"/>
    <property type="project" value="UniProtKB-SubCell"/>
</dbReference>
<evidence type="ECO:0000313" key="10">
    <source>
        <dbReference type="Proteomes" id="UP000887566"/>
    </source>
</evidence>
<evidence type="ECO:0000313" key="11">
    <source>
        <dbReference type="WBParaSite" id="PSAMB.scaffold1067size60377.g10991.t1"/>
    </source>
</evidence>
<dbReference type="InterPro" id="IPR021133">
    <property type="entry name" value="HEAT_type_2"/>
</dbReference>
<dbReference type="WBParaSite" id="PSAMB.scaffold1067size60377.g10991.t1">
    <property type="protein sequence ID" value="PSAMB.scaffold1067size60377.g10991.t1"/>
    <property type="gene ID" value="PSAMB.scaffold1067size60377.g10991"/>
</dbReference>
<keyword evidence="4" id="KW-0963">Cytoplasm</keyword>
<reference evidence="11" key="1">
    <citation type="submission" date="2022-11" db="UniProtKB">
        <authorList>
            <consortium name="WormBaseParasite"/>
        </authorList>
    </citation>
    <scope>IDENTIFICATION</scope>
</reference>
<evidence type="ECO:0000256" key="8">
    <source>
        <dbReference type="PROSITE-ProRule" id="PRU00103"/>
    </source>
</evidence>
<name>A0A914UJU1_9BILA</name>
<evidence type="ECO:0000256" key="3">
    <source>
        <dbReference type="ARBA" id="ARBA00022448"/>
    </source>
</evidence>
<evidence type="ECO:0000256" key="7">
    <source>
        <dbReference type="ARBA" id="ARBA00023242"/>
    </source>
</evidence>
<evidence type="ECO:0000256" key="5">
    <source>
        <dbReference type="ARBA" id="ARBA00022737"/>
    </source>
</evidence>
<dbReference type="Pfam" id="PF25780">
    <property type="entry name" value="TPR_IPO5"/>
    <property type="match status" value="1"/>
</dbReference>
<evidence type="ECO:0000256" key="6">
    <source>
        <dbReference type="ARBA" id="ARBA00022927"/>
    </source>
</evidence>
<keyword evidence="10" id="KW-1185">Reference proteome</keyword>
<protein>
    <submittedName>
        <fullName evidence="11">TOG domain-containing protein</fullName>
    </submittedName>
</protein>
<organism evidence="10 11">
    <name type="scientific">Plectus sambesii</name>
    <dbReference type="NCBI Taxonomy" id="2011161"/>
    <lineage>
        <taxon>Eukaryota</taxon>
        <taxon>Metazoa</taxon>
        <taxon>Ecdysozoa</taxon>
        <taxon>Nematoda</taxon>
        <taxon>Chromadorea</taxon>
        <taxon>Plectida</taxon>
        <taxon>Plectina</taxon>
        <taxon>Plectoidea</taxon>
        <taxon>Plectidae</taxon>
        <taxon>Plectus</taxon>
    </lineage>
</organism>
<sequence length="1110" mass="123235">MEGLVEFQDLMARMLSPENESRSAAEKQYEAIAVPHRASLLFLLFQQANADVEARSMCLVLLRRLLTQEWENLWREWGKEVQDQFCDQLLKCGAQEPTALLRKRLADVIAEVARNTIDEETGRQTWQGVIKFVEMCATANDAPLRETGMILIENVPGIFGVDQMQYMPGIKSMFQSSLTFAADGNVRTAAVRAYVAFLCDNDEDESVIRSLSVMIPAVLKVCEHVVTAEDDDDIPLQCLGDLATSVPKILRPHIAEIANLCLATVANKEKDDSFRHSALEVMVSLCESSAAMVRKQGAQFIPSIVEQCLGLMTELEDDDEDWYTADTVDADEDDDNASVGETSLDRVACALGGKVTLPPALQLIPQLVSSDNWKARHAGIMAISTMGEGCKRAMEPRIEEIVDSIIPFLNDPHPRVRYAACNALGQMSSDFAPTLQKRCHQKVVPALLSLLDKLEHPRVAAHAGAAMVNFSEECPKAIITVYLSDMMAKLEWVLEQTFKALLEKGKKLVLEQIITTIASVADAAQEQFINFYDRLMGPLKYILQNANHENLRLLRGKTIECISLIGLAVGKEKFLADANEIMQMLLASQAQFGNMDADDPQVSYMISAWARICKLLGDQFAPYLPLVMPPVMKSAEFKPEVTVMSEEDAAEQQADPDWNFISLGDQQTFGIRTAGLEDKATACEMLVCYARELKGAFADYVEPVTQLMIPLLKFYFHDGVRSAAAECLPCLLECGAPKGAEFVRQMWTTMFPALLDAIQSEHDLEVVADDLHALAQCVEVLGTGALSAEQITTVTELLSAELKKHDERFHARDKLRSDDDHDEEQEAELKEQIEFENGVLARSSDVIHALFQTYRDQFLPYFERLEPQFTALLDVKRNYGDRQWSICVFDDVIEYGGPNSVKYQQSFYRPMIAALADTPMIAALADTYPEVRQAAAYGFGVMAMHGGNAYAQACAGALDPLASLINREDARSTSESVSATENAISAVGKILKYNSSMVDASQVIPAFLSWLPVWEDKEECPHVYGFLCDLIEGNNPMALGENNANLPHVLKIIVEAFHRDAFEEDKSGTKERLINIVRHIQSNEEMFRAVVAAADLSSEQQLALHNMLSA</sequence>
<evidence type="ECO:0000256" key="2">
    <source>
        <dbReference type="ARBA" id="ARBA00004496"/>
    </source>
</evidence>
<keyword evidence="3" id="KW-0813">Transport</keyword>
<proteinExistence type="predicted"/>
<comment type="subcellular location">
    <subcellularLocation>
        <location evidence="2">Cytoplasm</location>
    </subcellularLocation>
    <subcellularLocation>
        <location evidence="1">Nucleus</location>
    </subcellularLocation>
</comment>
<dbReference type="InterPro" id="IPR016024">
    <property type="entry name" value="ARM-type_fold"/>
</dbReference>
<evidence type="ECO:0000259" key="9">
    <source>
        <dbReference type="Pfam" id="PF25780"/>
    </source>
</evidence>
<dbReference type="AlphaFoldDB" id="A0A914UJU1"/>
<dbReference type="InterPro" id="IPR041653">
    <property type="entry name" value="Importin_rep_4"/>
</dbReference>
<dbReference type="Proteomes" id="UP000887566">
    <property type="component" value="Unplaced"/>
</dbReference>
<dbReference type="Pfam" id="PF13513">
    <property type="entry name" value="HEAT_EZ"/>
    <property type="match status" value="1"/>
</dbReference>
<evidence type="ECO:0000256" key="4">
    <source>
        <dbReference type="ARBA" id="ARBA00022490"/>
    </source>
</evidence>
<keyword evidence="6" id="KW-0653">Protein transport</keyword>
<dbReference type="GO" id="GO:0006606">
    <property type="term" value="P:protein import into nucleus"/>
    <property type="evidence" value="ECO:0007669"/>
    <property type="project" value="InterPro"/>
</dbReference>
<dbReference type="InterPro" id="IPR040122">
    <property type="entry name" value="Importin_beta"/>
</dbReference>
<keyword evidence="7" id="KW-0539">Nucleus</keyword>
<evidence type="ECO:0000256" key="1">
    <source>
        <dbReference type="ARBA" id="ARBA00004123"/>
    </source>
</evidence>
<dbReference type="Pfam" id="PF18829">
    <property type="entry name" value="Importin_rep_6"/>
    <property type="match status" value="1"/>
</dbReference>
<feature type="repeat" description="HEAT" evidence="8">
    <location>
        <begin position="401"/>
        <end position="438"/>
    </location>
</feature>